<dbReference type="EMBL" id="OU896710">
    <property type="protein sequence ID" value="CAG9820936.1"/>
    <property type="molecule type" value="Genomic_DNA"/>
</dbReference>
<reference evidence="8" key="1">
    <citation type="submission" date="2022-01" db="EMBL/GenBank/DDBJ databases">
        <authorList>
            <person name="King R."/>
        </authorList>
    </citation>
    <scope>NUCLEOTIDE SEQUENCE</scope>
</reference>
<organism evidence="8 9">
    <name type="scientific">Phaedon cochleariae</name>
    <name type="common">Mustard beetle</name>
    <dbReference type="NCBI Taxonomy" id="80249"/>
    <lineage>
        <taxon>Eukaryota</taxon>
        <taxon>Metazoa</taxon>
        <taxon>Ecdysozoa</taxon>
        <taxon>Arthropoda</taxon>
        <taxon>Hexapoda</taxon>
        <taxon>Insecta</taxon>
        <taxon>Pterygota</taxon>
        <taxon>Neoptera</taxon>
        <taxon>Endopterygota</taxon>
        <taxon>Coleoptera</taxon>
        <taxon>Polyphaga</taxon>
        <taxon>Cucujiformia</taxon>
        <taxon>Chrysomeloidea</taxon>
        <taxon>Chrysomelidae</taxon>
        <taxon>Chrysomelinae</taxon>
        <taxon>Chrysomelini</taxon>
        <taxon>Phaedon</taxon>
    </lineage>
</organism>
<evidence type="ECO:0000313" key="8">
    <source>
        <dbReference type="EMBL" id="CAG9820936.1"/>
    </source>
</evidence>
<dbReference type="Pfam" id="PF05460">
    <property type="entry name" value="ORC6"/>
    <property type="match status" value="1"/>
</dbReference>
<dbReference type="InterPro" id="IPR020529">
    <property type="entry name" value="ORC6_met/pln"/>
</dbReference>
<dbReference type="PANTHER" id="PTHR13394">
    <property type="entry name" value="ORIGIN RECOGNITION COMPLEX SUBUNIT 6"/>
    <property type="match status" value="1"/>
</dbReference>
<dbReference type="InterPro" id="IPR008721">
    <property type="entry name" value="ORC6_cyclin_first"/>
</dbReference>
<evidence type="ECO:0000256" key="5">
    <source>
        <dbReference type="ARBA" id="ARBA00023242"/>
    </source>
</evidence>
<dbReference type="OrthoDB" id="5552484at2759"/>
<comment type="subcellular location">
    <subcellularLocation>
        <location evidence="1">Nucleus</location>
    </subcellularLocation>
</comment>
<evidence type="ECO:0000259" key="7">
    <source>
        <dbReference type="Pfam" id="PF21913"/>
    </source>
</evidence>
<dbReference type="InterPro" id="IPR054113">
    <property type="entry name" value="ORC6_cyclin-like_2nd"/>
</dbReference>
<comment type="similarity">
    <text evidence="2">Belongs to the ORC6 family.</text>
</comment>
<name>A0A9N9SKX0_PHACE</name>
<dbReference type="GO" id="GO:0006270">
    <property type="term" value="P:DNA replication initiation"/>
    <property type="evidence" value="ECO:0007669"/>
    <property type="project" value="TreeGrafter"/>
</dbReference>
<dbReference type="GO" id="GO:0003677">
    <property type="term" value="F:DNA binding"/>
    <property type="evidence" value="ECO:0007669"/>
    <property type="project" value="UniProtKB-KW"/>
</dbReference>
<evidence type="ECO:0000256" key="4">
    <source>
        <dbReference type="ARBA" id="ARBA00023125"/>
    </source>
</evidence>
<sequence length="251" mass="28635">MNKESSMLVKTANKLGVVGPAVKKAEEFLRTFQAKGSVKVKNLSDVAKNILCLDLATTHMSARFDKETAIKLSGLKKPAYQLSLHTVEKILDLDKPLTVSELCVQLSCTVIKELAEEIFEKYKSNNRLSEHIDHPQYIAAAVYTACKLKKVKIQKPQIVEISRLKPQQWKELTIEFEKFALSFGIGSVRKSKISDPKSTLDVDELAKDIERKVVLKKNQFDEEQIEDYETWKKRILDEAYEALKTNYNDNL</sequence>
<keyword evidence="5" id="KW-0539">Nucleus</keyword>
<proteinExistence type="inferred from homology"/>
<evidence type="ECO:0000256" key="2">
    <source>
        <dbReference type="ARBA" id="ARBA00010840"/>
    </source>
</evidence>
<keyword evidence="4" id="KW-0238">DNA-binding</keyword>
<keyword evidence="3" id="KW-0235">DNA replication</keyword>
<evidence type="ECO:0000259" key="6">
    <source>
        <dbReference type="Pfam" id="PF05460"/>
    </source>
</evidence>
<dbReference type="CDD" id="cd11583">
    <property type="entry name" value="Orc6_mid"/>
    <property type="match status" value="1"/>
</dbReference>
<evidence type="ECO:0000256" key="1">
    <source>
        <dbReference type="ARBA" id="ARBA00004123"/>
    </source>
</evidence>
<dbReference type="Pfam" id="PF21913">
    <property type="entry name" value="ORC6_2nd"/>
    <property type="match status" value="1"/>
</dbReference>
<dbReference type="Proteomes" id="UP001153737">
    <property type="component" value="Chromosome 4"/>
</dbReference>
<evidence type="ECO:0008006" key="10">
    <source>
        <dbReference type="Google" id="ProtNLM"/>
    </source>
</evidence>
<dbReference type="PANTHER" id="PTHR13394:SF0">
    <property type="entry name" value="ORIGIN RECOGNITION COMPLEX SUBUNIT 6"/>
    <property type="match status" value="1"/>
</dbReference>
<dbReference type="Gene3D" id="1.10.472.10">
    <property type="entry name" value="Cyclin-like"/>
    <property type="match status" value="1"/>
</dbReference>
<evidence type="ECO:0000256" key="3">
    <source>
        <dbReference type="ARBA" id="ARBA00022705"/>
    </source>
</evidence>
<feature type="domain" description="ORC6 first cyclin-like" evidence="6">
    <location>
        <begin position="22"/>
        <end position="93"/>
    </location>
</feature>
<dbReference type="AlphaFoldDB" id="A0A9N9SKX0"/>
<reference evidence="8" key="2">
    <citation type="submission" date="2022-10" db="EMBL/GenBank/DDBJ databases">
        <authorList>
            <consortium name="ENA_rothamsted_submissions"/>
            <consortium name="culmorum"/>
            <person name="King R."/>
        </authorList>
    </citation>
    <scope>NUCLEOTIDE SEQUENCE</scope>
</reference>
<evidence type="ECO:0000313" key="9">
    <source>
        <dbReference type="Proteomes" id="UP001153737"/>
    </source>
</evidence>
<keyword evidence="9" id="KW-1185">Reference proteome</keyword>
<feature type="domain" description="ORC6 second cyclin-like" evidence="7">
    <location>
        <begin position="97"/>
        <end position="179"/>
    </location>
</feature>
<protein>
    <recommendedName>
        <fullName evidence="10">Origin recognition complex subunit 6</fullName>
    </recommendedName>
</protein>
<gene>
    <name evidence="8" type="ORF">PHAECO_LOCUS8840</name>
</gene>
<accession>A0A9N9SKX0</accession>
<dbReference type="GO" id="GO:0005664">
    <property type="term" value="C:nuclear origin of replication recognition complex"/>
    <property type="evidence" value="ECO:0007669"/>
    <property type="project" value="InterPro"/>
</dbReference>